<dbReference type="PANTHER" id="PTHR45033">
    <property type="match status" value="1"/>
</dbReference>
<comment type="caution">
    <text evidence="1">The sequence shown here is derived from an EMBL/GenBank/DDBJ whole genome shotgun (WGS) entry which is preliminary data.</text>
</comment>
<sequence length="179" mass="18872">MTSSNLVFRHTDRTSHHTLRLTAEPRPAVGLDEVLVQIRGSTLSYRDAIVANGTYQLGADVKTLQLGDHVIASFDSNNLDGLAPGLKRESLGGNVDGVRHQYIALPAQVLTKVPEECGISFVQMASLMASGVTAWNALFGVLPLKAGTGCVSIIGLQIAKAAGATTIITSSSGERLKFV</sequence>
<dbReference type="AlphaFoldDB" id="A0A8T1U7S2"/>
<dbReference type="EMBL" id="JAENGZ010000797">
    <property type="protein sequence ID" value="KAG6953823.1"/>
    <property type="molecule type" value="Genomic_DNA"/>
</dbReference>
<organism evidence="1 2">
    <name type="scientific">Phytophthora cactorum</name>
    <dbReference type="NCBI Taxonomy" id="29920"/>
    <lineage>
        <taxon>Eukaryota</taxon>
        <taxon>Sar</taxon>
        <taxon>Stramenopiles</taxon>
        <taxon>Oomycota</taxon>
        <taxon>Peronosporomycetes</taxon>
        <taxon>Peronosporales</taxon>
        <taxon>Peronosporaceae</taxon>
        <taxon>Phytophthora</taxon>
    </lineage>
</organism>
<dbReference type="OrthoDB" id="3509362at2759"/>
<proteinExistence type="predicted"/>
<dbReference type="Proteomes" id="UP000688947">
    <property type="component" value="Unassembled WGS sequence"/>
</dbReference>
<evidence type="ECO:0000313" key="1">
    <source>
        <dbReference type="EMBL" id="KAG6953823.1"/>
    </source>
</evidence>
<dbReference type="InterPro" id="IPR052711">
    <property type="entry name" value="Zinc_ADH-like"/>
</dbReference>
<name>A0A8T1U7S2_9STRA</name>
<evidence type="ECO:0000313" key="2">
    <source>
        <dbReference type="Proteomes" id="UP000688947"/>
    </source>
</evidence>
<protein>
    <submittedName>
        <fullName evidence="1">Uncharacterized protein</fullName>
    </submittedName>
</protein>
<reference evidence="1" key="1">
    <citation type="submission" date="2021-01" db="EMBL/GenBank/DDBJ databases">
        <title>Phytophthora aleatoria, a newly-described species from Pinus radiata is distinct from Phytophthora cactorum isolates based on comparative genomics.</title>
        <authorList>
            <person name="Mcdougal R."/>
            <person name="Panda P."/>
            <person name="Williams N."/>
            <person name="Studholme D.J."/>
        </authorList>
    </citation>
    <scope>NUCLEOTIDE SEQUENCE</scope>
    <source>
        <strain evidence="1">NZFS 3830</strain>
    </source>
</reference>
<dbReference type="VEuPathDB" id="FungiDB:PC110_g18629"/>
<dbReference type="PANTHER" id="PTHR45033:SF2">
    <property type="entry name" value="ZINC-TYPE ALCOHOL DEHYDROGENASE-LIKE PROTEIN C1773.06C"/>
    <property type="match status" value="1"/>
</dbReference>
<gene>
    <name evidence="1" type="ORF">JG687_00012184</name>
</gene>
<accession>A0A8T1U7S2</accession>